<keyword evidence="9 12" id="KW-0573">Peptidoglycan synthesis</keyword>
<dbReference type="EC" id="6.3.2.4" evidence="12"/>
<feature type="active site" evidence="13">
    <location>
        <position position="315"/>
    </location>
</feature>
<feature type="binding site" evidence="14">
    <location>
        <position position="291"/>
    </location>
    <ligand>
        <name>Mg(2+)</name>
        <dbReference type="ChEBI" id="CHEBI:18420"/>
        <label>1</label>
    </ligand>
</feature>
<gene>
    <name evidence="12" type="primary">ddl</name>
    <name evidence="17" type="ORF">B5F14_03590</name>
</gene>
<feature type="active site" evidence="13">
    <location>
        <position position="179"/>
    </location>
</feature>
<evidence type="ECO:0000259" key="16">
    <source>
        <dbReference type="PROSITE" id="PS50975"/>
    </source>
</evidence>
<comment type="caution">
    <text evidence="17">The sequence shown here is derived from an EMBL/GenBank/DDBJ whole genome shotgun (WGS) entry which is preliminary data.</text>
</comment>
<feature type="active site" evidence="13">
    <location>
        <position position="14"/>
    </location>
</feature>
<dbReference type="GO" id="GO:0008360">
    <property type="term" value="P:regulation of cell shape"/>
    <property type="evidence" value="ECO:0007669"/>
    <property type="project" value="UniProtKB-KW"/>
</dbReference>
<keyword evidence="4 14" id="KW-0479">Metal-binding</keyword>
<evidence type="ECO:0000256" key="8">
    <source>
        <dbReference type="ARBA" id="ARBA00022960"/>
    </source>
</evidence>
<dbReference type="GO" id="GO:0046872">
    <property type="term" value="F:metal ion binding"/>
    <property type="evidence" value="ECO:0007669"/>
    <property type="project" value="UniProtKB-KW"/>
</dbReference>
<evidence type="ECO:0000313" key="18">
    <source>
        <dbReference type="Proteomes" id="UP000195447"/>
    </source>
</evidence>
<protein>
    <recommendedName>
        <fullName evidence="12">D-alanine--D-alanine ligase</fullName>
        <ecNumber evidence="12">6.3.2.4</ecNumber>
    </recommendedName>
    <alternativeName>
        <fullName evidence="12">D-Ala-D-Ala ligase</fullName>
    </alternativeName>
    <alternativeName>
        <fullName evidence="12">D-alanylalanine synthetase</fullName>
    </alternativeName>
</protein>
<keyword evidence="10 14" id="KW-0464">Manganese</keyword>
<keyword evidence="18" id="KW-1185">Reference proteome</keyword>
<evidence type="ECO:0000256" key="5">
    <source>
        <dbReference type="ARBA" id="ARBA00022741"/>
    </source>
</evidence>
<keyword evidence="12" id="KW-0963">Cytoplasm</keyword>
<dbReference type="InterPro" id="IPR011095">
    <property type="entry name" value="Dala_Dala_lig_C"/>
</dbReference>
<evidence type="ECO:0000256" key="1">
    <source>
        <dbReference type="ARBA" id="ARBA00001936"/>
    </source>
</evidence>
<comment type="function">
    <text evidence="12">Cell wall formation.</text>
</comment>
<evidence type="ECO:0000256" key="12">
    <source>
        <dbReference type="HAMAP-Rule" id="MF_00047"/>
    </source>
</evidence>
<dbReference type="Gene3D" id="3.30.470.20">
    <property type="entry name" value="ATP-grasp fold, B domain"/>
    <property type="match status" value="1"/>
</dbReference>
<dbReference type="SUPFAM" id="SSF52440">
    <property type="entry name" value="PreATP-grasp domain"/>
    <property type="match status" value="1"/>
</dbReference>
<dbReference type="AlphaFoldDB" id="A0A1Y4LZV3"/>
<dbReference type="InterPro" id="IPR005905">
    <property type="entry name" value="D_ala_D_ala"/>
</dbReference>
<dbReference type="PANTHER" id="PTHR23132">
    <property type="entry name" value="D-ALANINE--D-ALANINE LIGASE"/>
    <property type="match status" value="1"/>
</dbReference>
<dbReference type="EMBL" id="NFKM01000005">
    <property type="protein sequence ID" value="OUP61179.1"/>
    <property type="molecule type" value="Genomic_DNA"/>
</dbReference>
<comment type="cofactor">
    <cofactor evidence="14">
        <name>Mg(2+)</name>
        <dbReference type="ChEBI" id="CHEBI:18420"/>
    </cofactor>
    <cofactor evidence="14">
        <name>Mn(2+)</name>
        <dbReference type="ChEBI" id="CHEBI:29035"/>
    </cofactor>
    <text evidence="14">Binds 2 magnesium or manganese ions per subunit.</text>
</comment>
<accession>A0A1Y4LZV3</accession>
<dbReference type="InterPro" id="IPR011761">
    <property type="entry name" value="ATP-grasp"/>
</dbReference>
<dbReference type="RefSeq" id="WP_087158380.1">
    <property type="nucleotide sequence ID" value="NZ_NFKM01000005.1"/>
</dbReference>
<dbReference type="GO" id="GO:0009252">
    <property type="term" value="P:peptidoglycan biosynthetic process"/>
    <property type="evidence" value="ECO:0007669"/>
    <property type="project" value="UniProtKB-UniRule"/>
</dbReference>
<evidence type="ECO:0000256" key="15">
    <source>
        <dbReference type="PROSITE-ProRule" id="PRU00409"/>
    </source>
</evidence>
<keyword evidence="8 12" id="KW-0133">Cell shape</keyword>
<evidence type="ECO:0000256" key="13">
    <source>
        <dbReference type="PIRSR" id="PIRSR039102-1"/>
    </source>
</evidence>
<keyword evidence="3 12" id="KW-0436">Ligase</keyword>
<comment type="pathway">
    <text evidence="12">Cell wall biogenesis; peptidoglycan biosynthesis.</text>
</comment>
<evidence type="ECO:0000256" key="10">
    <source>
        <dbReference type="ARBA" id="ARBA00023211"/>
    </source>
</evidence>
<evidence type="ECO:0000256" key="4">
    <source>
        <dbReference type="ARBA" id="ARBA00022723"/>
    </source>
</evidence>
<dbReference type="HAMAP" id="MF_00047">
    <property type="entry name" value="Dala_Dala_lig"/>
    <property type="match status" value="1"/>
</dbReference>
<dbReference type="InterPro" id="IPR013815">
    <property type="entry name" value="ATP_grasp_subdomain_1"/>
</dbReference>
<keyword evidence="5 15" id="KW-0547">Nucleotide-binding</keyword>
<dbReference type="SUPFAM" id="SSF56059">
    <property type="entry name" value="Glutathione synthetase ATP-binding domain-like"/>
    <property type="match status" value="1"/>
</dbReference>
<keyword evidence="7 14" id="KW-0460">Magnesium</keyword>
<dbReference type="Pfam" id="PF07478">
    <property type="entry name" value="Dala_Dala_lig_C"/>
    <property type="match status" value="1"/>
</dbReference>
<dbReference type="PANTHER" id="PTHR23132:SF25">
    <property type="entry name" value="D-ALANINE--D-ALANINE LIGASE A"/>
    <property type="match status" value="1"/>
</dbReference>
<evidence type="ECO:0000256" key="6">
    <source>
        <dbReference type="ARBA" id="ARBA00022840"/>
    </source>
</evidence>
<evidence type="ECO:0000313" key="17">
    <source>
        <dbReference type="EMBL" id="OUP61179.1"/>
    </source>
</evidence>
<evidence type="ECO:0000256" key="3">
    <source>
        <dbReference type="ARBA" id="ARBA00022598"/>
    </source>
</evidence>
<dbReference type="GO" id="GO:0071555">
    <property type="term" value="P:cell wall organization"/>
    <property type="evidence" value="ECO:0007669"/>
    <property type="project" value="UniProtKB-KW"/>
</dbReference>
<dbReference type="PROSITE" id="PS50975">
    <property type="entry name" value="ATP_GRASP"/>
    <property type="match status" value="1"/>
</dbReference>
<dbReference type="InterPro" id="IPR000291">
    <property type="entry name" value="D-Ala_lig_Van_CS"/>
</dbReference>
<dbReference type="NCBIfam" id="NF002528">
    <property type="entry name" value="PRK01966.1-4"/>
    <property type="match status" value="1"/>
</dbReference>
<evidence type="ECO:0000256" key="7">
    <source>
        <dbReference type="ARBA" id="ARBA00022842"/>
    </source>
</evidence>
<dbReference type="Proteomes" id="UP000195447">
    <property type="component" value="Unassembled WGS sequence"/>
</dbReference>
<dbReference type="GO" id="GO:0005829">
    <property type="term" value="C:cytosol"/>
    <property type="evidence" value="ECO:0007669"/>
    <property type="project" value="TreeGrafter"/>
</dbReference>
<keyword evidence="6 15" id="KW-0067">ATP-binding</keyword>
<evidence type="ECO:0000256" key="9">
    <source>
        <dbReference type="ARBA" id="ARBA00022984"/>
    </source>
</evidence>
<feature type="binding site" evidence="14">
    <location>
        <position position="306"/>
    </location>
    <ligand>
        <name>Mg(2+)</name>
        <dbReference type="ChEBI" id="CHEBI:18420"/>
        <label>2</label>
    </ligand>
</feature>
<dbReference type="NCBIfam" id="TIGR01205">
    <property type="entry name" value="D_ala_D_alaTIGR"/>
    <property type="match status" value="1"/>
</dbReference>
<dbReference type="Gene3D" id="3.40.50.20">
    <property type="match status" value="1"/>
</dbReference>
<organism evidence="17 18">
    <name type="scientific">Faecalitalea cylindroides</name>
    <dbReference type="NCBI Taxonomy" id="39483"/>
    <lineage>
        <taxon>Bacteria</taxon>
        <taxon>Bacillati</taxon>
        <taxon>Bacillota</taxon>
        <taxon>Erysipelotrichia</taxon>
        <taxon>Erysipelotrichales</taxon>
        <taxon>Erysipelotrichaceae</taxon>
        <taxon>Faecalitalea</taxon>
    </lineage>
</organism>
<comment type="cofactor">
    <cofactor evidence="1">
        <name>Mn(2+)</name>
        <dbReference type="ChEBI" id="CHEBI:29035"/>
    </cofactor>
</comment>
<dbReference type="PIRSF" id="PIRSF039102">
    <property type="entry name" value="Ddl/VanB"/>
    <property type="match status" value="1"/>
</dbReference>
<comment type="catalytic activity">
    <reaction evidence="12">
        <text>2 D-alanine + ATP = D-alanyl-D-alanine + ADP + phosphate + H(+)</text>
        <dbReference type="Rhea" id="RHEA:11224"/>
        <dbReference type="ChEBI" id="CHEBI:15378"/>
        <dbReference type="ChEBI" id="CHEBI:30616"/>
        <dbReference type="ChEBI" id="CHEBI:43474"/>
        <dbReference type="ChEBI" id="CHEBI:57416"/>
        <dbReference type="ChEBI" id="CHEBI:57822"/>
        <dbReference type="ChEBI" id="CHEBI:456216"/>
        <dbReference type="EC" id="6.3.2.4"/>
    </reaction>
</comment>
<dbReference type="UniPathway" id="UPA00219"/>
<feature type="binding site" evidence="14">
    <location>
        <position position="304"/>
    </location>
    <ligand>
        <name>Mg(2+)</name>
        <dbReference type="ChEBI" id="CHEBI:18420"/>
        <label>2</label>
    </ligand>
</feature>
<feature type="domain" description="ATP-grasp" evidence="16">
    <location>
        <begin position="134"/>
        <end position="337"/>
    </location>
</feature>
<proteinExistence type="inferred from homology"/>
<evidence type="ECO:0000256" key="11">
    <source>
        <dbReference type="ARBA" id="ARBA00023316"/>
    </source>
</evidence>
<name>A0A1Y4LZV3_9FIRM</name>
<dbReference type="PROSITE" id="PS00843">
    <property type="entry name" value="DALA_DALA_LIGASE_1"/>
    <property type="match status" value="1"/>
</dbReference>
<dbReference type="Gene3D" id="3.30.1490.20">
    <property type="entry name" value="ATP-grasp fold, A domain"/>
    <property type="match status" value="1"/>
</dbReference>
<dbReference type="FunFam" id="3.30.470.20:FF:000008">
    <property type="entry name" value="D-alanine--D-alanine ligase"/>
    <property type="match status" value="1"/>
</dbReference>
<dbReference type="Pfam" id="PF01820">
    <property type="entry name" value="Dala_Dala_lig_N"/>
    <property type="match status" value="1"/>
</dbReference>
<keyword evidence="11 12" id="KW-0961">Cell wall biogenesis/degradation</keyword>
<feature type="binding site" evidence="14">
    <location>
        <position position="304"/>
    </location>
    <ligand>
        <name>Mg(2+)</name>
        <dbReference type="ChEBI" id="CHEBI:18420"/>
        <label>1</label>
    </ligand>
</feature>
<evidence type="ECO:0000256" key="14">
    <source>
        <dbReference type="PIRSR" id="PIRSR039102-3"/>
    </source>
</evidence>
<sequence>MLKLGVVFGGQSSEYSVSLHSVASFLRQIHNEKYDITMIGIDQNGQFYVYDGSIDDIEHDHWIPQATKAAWVHKGIMALDGKNTVKELDCVFPVLHGKNGEDGCVQGLLELMNIHYVGCDVMSSAISMDKEIMHILCDEANIPCADYVCLKANEENPSFEMIQEKISLPWIVKPCNAGSSYGVHKVENKEEFEEACKDAFFYDGRGKILVEKAIEGFEIGCAVMGNEEVFTGSCDEIQISGGIFDFEGKYEMKGAEIICPARIDEETFAKAKALAAKTYKAMNCCGMARVDMFVTPQKEVILNELNTIPGFTATSRYPSMMKEVGIEFGDLIDKLIDLAMQRTISAC</sequence>
<dbReference type="GO" id="GO:0008716">
    <property type="term" value="F:D-alanine-D-alanine ligase activity"/>
    <property type="evidence" value="ECO:0007669"/>
    <property type="project" value="UniProtKB-UniRule"/>
</dbReference>
<dbReference type="GO" id="GO:0005524">
    <property type="term" value="F:ATP binding"/>
    <property type="evidence" value="ECO:0007669"/>
    <property type="project" value="UniProtKB-UniRule"/>
</dbReference>
<reference evidence="18" key="1">
    <citation type="submission" date="2017-04" db="EMBL/GenBank/DDBJ databases">
        <title>Function of individual gut microbiota members based on whole genome sequencing of pure cultures obtained from chicken caecum.</title>
        <authorList>
            <person name="Medvecky M."/>
            <person name="Cejkova D."/>
            <person name="Polansky O."/>
            <person name="Karasova D."/>
            <person name="Kubasova T."/>
            <person name="Cizek A."/>
            <person name="Rychlik I."/>
        </authorList>
    </citation>
    <scope>NUCLEOTIDE SEQUENCE [LARGE SCALE GENOMIC DNA]</scope>
    <source>
        <strain evidence="18">An178</strain>
    </source>
</reference>
<comment type="similarity">
    <text evidence="2 12">Belongs to the D-alanine--D-alanine ligase family.</text>
</comment>
<dbReference type="InterPro" id="IPR011127">
    <property type="entry name" value="Dala_Dala_lig_N"/>
</dbReference>
<dbReference type="PROSITE" id="PS00844">
    <property type="entry name" value="DALA_DALA_LIGASE_2"/>
    <property type="match status" value="1"/>
</dbReference>
<comment type="subcellular location">
    <subcellularLocation>
        <location evidence="12">Cytoplasm</location>
    </subcellularLocation>
</comment>
<evidence type="ECO:0000256" key="2">
    <source>
        <dbReference type="ARBA" id="ARBA00010871"/>
    </source>
</evidence>
<dbReference type="InterPro" id="IPR016185">
    <property type="entry name" value="PreATP-grasp_dom_sf"/>
</dbReference>